<gene>
    <name evidence="1" type="ORF">ACHAW5_005774</name>
</gene>
<name>A0ABD3MCT9_9STRA</name>
<keyword evidence="2" id="KW-1185">Reference proteome</keyword>
<dbReference type="EMBL" id="JALLAZ020001852">
    <property type="protein sequence ID" value="KAL3761402.1"/>
    <property type="molecule type" value="Genomic_DNA"/>
</dbReference>
<protein>
    <submittedName>
        <fullName evidence="1">Uncharacterized protein</fullName>
    </submittedName>
</protein>
<accession>A0ABD3MCT9</accession>
<proteinExistence type="predicted"/>
<evidence type="ECO:0000313" key="2">
    <source>
        <dbReference type="Proteomes" id="UP001530315"/>
    </source>
</evidence>
<dbReference type="Proteomes" id="UP001530315">
    <property type="component" value="Unassembled WGS sequence"/>
</dbReference>
<comment type="caution">
    <text evidence="1">The sequence shown here is derived from an EMBL/GenBank/DDBJ whole genome shotgun (WGS) entry which is preliminary data.</text>
</comment>
<evidence type="ECO:0000313" key="1">
    <source>
        <dbReference type="EMBL" id="KAL3761402.1"/>
    </source>
</evidence>
<organism evidence="1 2">
    <name type="scientific">Stephanodiscus triporus</name>
    <dbReference type="NCBI Taxonomy" id="2934178"/>
    <lineage>
        <taxon>Eukaryota</taxon>
        <taxon>Sar</taxon>
        <taxon>Stramenopiles</taxon>
        <taxon>Ochrophyta</taxon>
        <taxon>Bacillariophyta</taxon>
        <taxon>Coscinodiscophyceae</taxon>
        <taxon>Thalassiosirophycidae</taxon>
        <taxon>Stephanodiscales</taxon>
        <taxon>Stephanodiscaceae</taxon>
        <taxon>Stephanodiscus</taxon>
    </lineage>
</organism>
<dbReference type="AlphaFoldDB" id="A0ABD3MCT9"/>
<sequence length="169" mass="18693">MFIPNSDPMNDPIVTQSDATLNNVLINSRRFRNESKVMLICSWVVIICPFNKSNTFTMLNACCKYVSKSNSTSSLSSSNTSCGTGCMNRSGRNLSWAYSVKAPLLFLLGKSPRNSPMALSALRYTFFTSSINMEVTVCRMASTDCNSKGNFCQSNFWMSCHSSFSVSSQ</sequence>
<reference evidence="1 2" key="1">
    <citation type="submission" date="2024-10" db="EMBL/GenBank/DDBJ databases">
        <title>Updated reference genomes for cyclostephanoid diatoms.</title>
        <authorList>
            <person name="Roberts W.R."/>
            <person name="Alverson A.J."/>
        </authorList>
    </citation>
    <scope>NUCLEOTIDE SEQUENCE [LARGE SCALE GENOMIC DNA]</scope>
    <source>
        <strain evidence="1 2">AJA276-08</strain>
    </source>
</reference>